<dbReference type="RefSeq" id="WP_184263336.1">
    <property type="nucleotide sequence ID" value="NZ_JACIIX010000006.1"/>
</dbReference>
<comment type="caution">
    <text evidence="3">The sequence shown here is derived from an EMBL/GenBank/DDBJ whole genome shotgun (WGS) entry which is preliminary data.</text>
</comment>
<evidence type="ECO:0000313" key="4">
    <source>
        <dbReference type="Proteomes" id="UP000544872"/>
    </source>
</evidence>
<reference evidence="3 4" key="1">
    <citation type="submission" date="2020-08" db="EMBL/GenBank/DDBJ databases">
        <title>Genomic Encyclopedia of Type Strains, Phase IV (KMG-IV): sequencing the most valuable type-strain genomes for metagenomic binning, comparative biology and taxonomic classification.</title>
        <authorList>
            <person name="Goeker M."/>
        </authorList>
    </citation>
    <scope>NUCLEOTIDE SEQUENCE [LARGE SCALE GENOMIC DNA]</scope>
    <source>
        <strain evidence="3 4">DSM 11590</strain>
    </source>
</reference>
<dbReference type="Gene3D" id="1.10.10.2840">
    <property type="entry name" value="PucR C-terminal helix-turn-helix domain"/>
    <property type="match status" value="1"/>
</dbReference>
<feature type="domain" description="Purine catabolism PurC-like" evidence="1">
    <location>
        <begin position="7"/>
        <end position="122"/>
    </location>
</feature>
<dbReference type="InterPro" id="IPR012914">
    <property type="entry name" value="PucR_dom"/>
</dbReference>
<dbReference type="EMBL" id="JACIIX010000006">
    <property type="protein sequence ID" value="MBB6210502.1"/>
    <property type="molecule type" value="Genomic_DNA"/>
</dbReference>
<organism evidence="3 4">
    <name type="scientific">Novispirillum itersonii</name>
    <name type="common">Aquaspirillum itersonii</name>
    <dbReference type="NCBI Taxonomy" id="189"/>
    <lineage>
        <taxon>Bacteria</taxon>
        <taxon>Pseudomonadati</taxon>
        <taxon>Pseudomonadota</taxon>
        <taxon>Alphaproteobacteria</taxon>
        <taxon>Rhodospirillales</taxon>
        <taxon>Novispirillaceae</taxon>
        <taxon>Novispirillum</taxon>
    </lineage>
</organism>
<dbReference type="InterPro" id="IPR042070">
    <property type="entry name" value="PucR_C-HTH_sf"/>
</dbReference>
<evidence type="ECO:0000259" key="2">
    <source>
        <dbReference type="Pfam" id="PF13556"/>
    </source>
</evidence>
<dbReference type="Proteomes" id="UP000544872">
    <property type="component" value="Unassembled WGS sequence"/>
</dbReference>
<keyword evidence="4" id="KW-1185">Reference proteome</keyword>
<dbReference type="Pfam" id="PF07905">
    <property type="entry name" value="PucR"/>
    <property type="match status" value="1"/>
</dbReference>
<gene>
    <name evidence="3" type="ORF">FHS48_001918</name>
</gene>
<dbReference type="Pfam" id="PF13556">
    <property type="entry name" value="HTH_30"/>
    <property type="match status" value="1"/>
</dbReference>
<protein>
    <submittedName>
        <fullName evidence="3">Purine catabolism regulator</fullName>
    </submittedName>
</protein>
<dbReference type="InterPro" id="IPR051448">
    <property type="entry name" value="CdaR-like_regulators"/>
</dbReference>
<feature type="domain" description="PucR C-terminal helix-turn-helix" evidence="2">
    <location>
        <begin position="429"/>
        <end position="487"/>
    </location>
</feature>
<dbReference type="PANTHER" id="PTHR33744:SF1">
    <property type="entry name" value="DNA-BINDING TRANSCRIPTIONAL ACTIVATOR ADER"/>
    <property type="match status" value="1"/>
</dbReference>
<sequence>MPLRLLDLIAMPELRTRPLADRNLDRAVRWAHVCELSDPTEWLGEGDLLMTTGIGIPRAPADQAAYVSALSQAGLAGLMIGENMQAPADLSALYAAAERLGFPVLLTEYGVPFASVTRAIVDAGRQQEFERRNTIARLCASARVAMEGLALEPLLKRLEQDIGAGLLLLDPQEPLRAWLPRGAELPPSLREAVRRQPLEFSITQPLVRRYPLPEGEVLALSVPSRRGGVLLVRGVGDPLPDYSLLHHLVAVVGIAMERLQAEAERALRLGAQILDDLLAQRLSPHQAAEQLEPFHLRLETACLAVTRLPRHRLSDWSVRFQQLEVPVVLRAQGDEVLVLAQPADLPFVASVLGGGLGASLAVGRAGRMPDALREARLAEAHAGPGEVIGYSGHGARLPWLPESLTEAADAFQAVLGPLRQPDQPQGGVLLLSLRVFLEENRSWQAAAARLNIHKTTLIYRIRKVESLTGRSLDRTEDVAVLWLALRAGDLAGGAGN</sequence>
<dbReference type="InterPro" id="IPR025736">
    <property type="entry name" value="PucR_C-HTH_dom"/>
</dbReference>
<dbReference type="AlphaFoldDB" id="A0A7W9ZFE9"/>
<evidence type="ECO:0000259" key="1">
    <source>
        <dbReference type="Pfam" id="PF07905"/>
    </source>
</evidence>
<dbReference type="PANTHER" id="PTHR33744">
    <property type="entry name" value="CARBOHYDRATE DIACID REGULATOR"/>
    <property type="match status" value="1"/>
</dbReference>
<accession>A0A7W9ZFE9</accession>
<proteinExistence type="predicted"/>
<name>A0A7W9ZFE9_NOVIT</name>
<evidence type="ECO:0000313" key="3">
    <source>
        <dbReference type="EMBL" id="MBB6210502.1"/>
    </source>
</evidence>